<reference evidence="1 3" key="1">
    <citation type="submission" date="2015-09" db="EMBL/GenBank/DDBJ databases">
        <authorList>
            <consortium name="Pathogen Informatics"/>
        </authorList>
    </citation>
    <scope>NUCLEOTIDE SEQUENCE [LARGE SCALE GENOMIC DNA]</scope>
    <source>
        <strain evidence="1 3">2789STDY5834863</strain>
    </source>
</reference>
<dbReference type="EMBL" id="CYZN01000016">
    <property type="protein sequence ID" value="CUO32192.1"/>
    <property type="molecule type" value="Genomic_DNA"/>
</dbReference>
<dbReference type="Proteomes" id="UP000095431">
    <property type="component" value="Unassembled WGS sequence"/>
</dbReference>
<evidence type="ECO:0000313" key="2">
    <source>
        <dbReference type="EMBL" id="VUX65799.1"/>
    </source>
</evidence>
<name>A0A174E2R7_9FIRM</name>
<keyword evidence="4" id="KW-1185">Reference proteome</keyword>
<dbReference type="RefSeq" id="WP_008703625.1">
    <property type="nucleotide sequence ID" value="NZ_BTHH01000016.1"/>
</dbReference>
<dbReference type="AlphaFoldDB" id="A0A174E2R7"/>
<reference evidence="2 4" key="2">
    <citation type="submission" date="2019-07" db="EMBL/GenBank/DDBJ databases">
        <authorList>
            <person name="Chang H.-W."/>
            <person name="Raman A."/>
            <person name="Venkatesh S."/>
            <person name="Gehrig J."/>
        </authorList>
    </citation>
    <scope>NUCLEOTIDE SEQUENCE [LARGE SCALE GENOMIC DNA]</scope>
    <source>
        <strain evidence="2">Blautia_wexlerae_LFYP_14</strain>
    </source>
</reference>
<protein>
    <submittedName>
        <fullName evidence="1">Uncharacterized protein</fullName>
    </submittedName>
</protein>
<dbReference type="EMBL" id="CABHOF010000039">
    <property type="protein sequence ID" value="VUX65799.1"/>
    <property type="molecule type" value="Genomic_DNA"/>
</dbReference>
<accession>A0A174E2R7</accession>
<sequence length="54" mass="6463">MEIDFIQELKKRDELLDGYLRQIEIQEEFIQKQKELIECLEDHISKITDIVGSV</sequence>
<proteinExistence type="predicted"/>
<gene>
    <name evidence="2" type="ORF">BWLFYP14_02164</name>
    <name evidence="1" type="ORF">ERS852478_02457</name>
</gene>
<dbReference type="Proteomes" id="UP000366766">
    <property type="component" value="Unassembled WGS sequence"/>
</dbReference>
<evidence type="ECO:0000313" key="3">
    <source>
        <dbReference type="Proteomes" id="UP000095431"/>
    </source>
</evidence>
<evidence type="ECO:0000313" key="1">
    <source>
        <dbReference type="EMBL" id="CUO32192.1"/>
    </source>
</evidence>
<dbReference type="eggNOG" id="ENOG502ZIU3">
    <property type="taxonomic scope" value="Bacteria"/>
</dbReference>
<evidence type="ECO:0000313" key="4">
    <source>
        <dbReference type="Proteomes" id="UP000366766"/>
    </source>
</evidence>
<organism evidence="1 3">
    <name type="scientific">Blautia wexlerae</name>
    <dbReference type="NCBI Taxonomy" id="418240"/>
    <lineage>
        <taxon>Bacteria</taxon>
        <taxon>Bacillati</taxon>
        <taxon>Bacillota</taxon>
        <taxon>Clostridia</taxon>
        <taxon>Lachnospirales</taxon>
        <taxon>Lachnospiraceae</taxon>
        <taxon>Blautia</taxon>
    </lineage>
</organism>